<sequence length="218" mass="24315">MPGGILQVAREGYPFILIALALNVITGWLEIYWLFGITCALTLWVVWFFRDPVREVPSGGAWTIVSPADGVVIKAEPVQEDKLLNAEAIKVSIFMNVFNVHVNRVPIYGRVLKVVYSPGKFFNASFDKASLYNEQNAILMEGYGGRRIVFTQIAGLIARRIVCRAKEGMELNCGERFGLIRFGSRLDLYLPMDTEIAVKVGDKVSAGTSIIGLWQQVR</sequence>
<name>A0A3B0VEW7_9ZZZZ</name>
<dbReference type="EC" id="4.1.1.65" evidence="11"/>
<keyword evidence="9" id="KW-1208">Phospholipid metabolism</keyword>
<gene>
    <name evidence="11" type="ORF">MNBD_DELTA02-853</name>
</gene>
<dbReference type="PANTHER" id="PTHR35809:SF1">
    <property type="entry name" value="ARCHAETIDYLSERINE DECARBOXYLASE PROENZYME-RELATED"/>
    <property type="match status" value="1"/>
</dbReference>
<dbReference type="GO" id="GO:0004609">
    <property type="term" value="F:phosphatidylserine decarboxylase activity"/>
    <property type="evidence" value="ECO:0007669"/>
    <property type="project" value="UniProtKB-EC"/>
</dbReference>
<keyword evidence="6" id="KW-0865">Zymogen</keyword>
<evidence type="ECO:0000256" key="10">
    <source>
        <dbReference type="ARBA" id="ARBA00023317"/>
    </source>
</evidence>
<keyword evidence="7" id="KW-0594">Phospholipid biosynthesis</keyword>
<evidence type="ECO:0000256" key="8">
    <source>
        <dbReference type="ARBA" id="ARBA00023239"/>
    </source>
</evidence>
<dbReference type="InterPro" id="IPR033175">
    <property type="entry name" value="PSD-A"/>
</dbReference>
<dbReference type="PANTHER" id="PTHR35809">
    <property type="entry name" value="ARCHAETIDYLSERINE DECARBOXYLASE PROENZYME-RELATED"/>
    <property type="match status" value="1"/>
</dbReference>
<proteinExistence type="inferred from homology"/>
<evidence type="ECO:0000313" key="11">
    <source>
        <dbReference type="EMBL" id="VAW39190.1"/>
    </source>
</evidence>
<keyword evidence="10" id="KW-0670">Pyruvate</keyword>
<keyword evidence="2" id="KW-0444">Lipid biosynthesis</keyword>
<dbReference type="NCBIfam" id="NF003685">
    <property type="entry name" value="PRK05305.2-5"/>
    <property type="match status" value="1"/>
</dbReference>
<evidence type="ECO:0000256" key="5">
    <source>
        <dbReference type="ARBA" id="ARBA00023136"/>
    </source>
</evidence>
<keyword evidence="8 11" id="KW-0456">Lyase</keyword>
<dbReference type="InterPro" id="IPR003817">
    <property type="entry name" value="PS_Dcarbxylase"/>
</dbReference>
<keyword evidence="5" id="KW-0472">Membrane</keyword>
<keyword evidence="3" id="KW-0210">Decarboxylase</keyword>
<reference evidence="11" key="1">
    <citation type="submission" date="2018-06" db="EMBL/GenBank/DDBJ databases">
        <authorList>
            <person name="Zhirakovskaya E."/>
        </authorList>
    </citation>
    <scope>NUCLEOTIDE SEQUENCE</scope>
</reference>
<accession>A0A3B0VEW7</accession>
<dbReference type="HAMAP" id="MF_00664">
    <property type="entry name" value="PS_decarb_PSD_A"/>
    <property type="match status" value="1"/>
</dbReference>
<dbReference type="GO" id="GO:0008654">
    <property type="term" value="P:phospholipid biosynthetic process"/>
    <property type="evidence" value="ECO:0007669"/>
    <property type="project" value="UniProtKB-KW"/>
</dbReference>
<evidence type="ECO:0000256" key="6">
    <source>
        <dbReference type="ARBA" id="ARBA00023145"/>
    </source>
</evidence>
<evidence type="ECO:0000256" key="3">
    <source>
        <dbReference type="ARBA" id="ARBA00022793"/>
    </source>
</evidence>
<dbReference type="NCBIfam" id="NF003678">
    <property type="entry name" value="PRK05305.1-2"/>
    <property type="match status" value="1"/>
</dbReference>
<evidence type="ECO:0000256" key="7">
    <source>
        <dbReference type="ARBA" id="ARBA00023209"/>
    </source>
</evidence>
<evidence type="ECO:0000256" key="2">
    <source>
        <dbReference type="ARBA" id="ARBA00022516"/>
    </source>
</evidence>
<evidence type="ECO:0000256" key="9">
    <source>
        <dbReference type="ARBA" id="ARBA00023264"/>
    </source>
</evidence>
<protein>
    <submittedName>
        <fullName evidence="11">Phosphatidylserine decarboxylase</fullName>
        <ecNumber evidence="11">4.1.1.65</ecNumber>
    </submittedName>
</protein>
<dbReference type="Pfam" id="PF02666">
    <property type="entry name" value="PS_Dcarbxylase"/>
    <property type="match status" value="1"/>
</dbReference>
<dbReference type="EMBL" id="UOEZ01000084">
    <property type="protein sequence ID" value="VAW39190.1"/>
    <property type="molecule type" value="Genomic_DNA"/>
</dbReference>
<dbReference type="AlphaFoldDB" id="A0A3B0VEW7"/>
<evidence type="ECO:0000256" key="4">
    <source>
        <dbReference type="ARBA" id="ARBA00023098"/>
    </source>
</evidence>
<keyword evidence="1" id="KW-1003">Cell membrane</keyword>
<organism evidence="11">
    <name type="scientific">hydrothermal vent metagenome</name>
    <dbReference type="NCBI Taxonomy" id="652676"/>
    <lineage>
        <taxon>unclassified sequences</taxon>
        <taxon>metagenomes</taxon>
        <taxon>ecological metagenomes</taxon>
    </lineage>
</organism>
<evidence type="ECO:0000256" key="1">
    <source>
        <dbReference type="ARBA" id="ARBA00022475"/>
    </source>
</evidence>
<keyword evidence="4" id="KW-0443">Lipid metabolism</keyword>